<comment type="caution">
    <text evidence="1">The sequence shown here is derived from an EMBL/GenBank/DDBJ whole genome shotgun (WGS) entry which is preliminary data.</text>
</comment>
<keyword evidence="2" id="KW-1185">Reference proteome</keyword>
<protein>
    <submittedName>
        <fullName evidence="1">Uncharacterized protein</fullName>
    </submittedName>
</protein>
<name>A0AAD8EDX7_DIPPU</name>
<feature type="non-terminal residue" evidence="1">
    <location>
        <position position="117"/>
    </location>
</feature>
<sequence>TVQWFPRGVCSHSSFLFFVLCDLIRKSTKRTNLTRVENHDPAIAAVRVLCAFRQRFSGSNREVNSSLRFRHMLNASLNKIGCRLANDVIFITEKANCFNQLFYGERDNLKSCIDRVK</sequence>
<dbReference type="AlphaFoldDB" id="A0AAD8EDX7"/>
<proteinExistence type="predicted"/>
<accession>A0AAD8EDX7</accession>
<dbReference type="Proteomes" id="UP001233999">
    <property type="component" value="Unassembled WGS sequence"/>
</dbReference>
<organism evidence="1 2">
    <name type="scientific">Diploptera punctata</name>
    <name type="common">Pacific beetle cockroach</name>
    <dbReference type="NCBI Taxonomy" id="6984"/>
    <lineage>
        <taxon>Eukaryota</taxon>
        <taxon>Metazoa</taxon>
        <taxon>Ecdysozoa</taxon>
        <taxon>Arthropoda</taxon>
        <taxon>Hexapoda</taxon>
        <taxon>Insecta</taxon>
        <taxon>Pterygota</taxon>
        <taxon>Neoptera</taxon>
        <taxon>Polyneoptera</taxon>
        <taxon>Dictyoptera</taxon>
        <taxon>Blattodea</taxon>
        <taxon>Blaberoidea</taxon>
        <taxon>Blaberidae</taxon>
        <taxon>Diplopterinae</taxon>
        <taxon>Diploptera</taxon>
    </lineage>
</organism>
<reference evidence="1" key="1">
    <citation type="journal article" date="2023" name="IScience">
        <title>Live-bearing cockroach genome reveals convergent evolutionary mechanisms linked to viviparity in insects and beyond.</title>
        <authorList>
            <person name="Fouks B."/>
            <person name="Harrison M.C."/>
            <person name="Mikhailova A.A."/>
            <person name="Marchal E."/>
            <person name="English S."/>
            <person name="Carruthers M."/>
            <person name="Jennings E.C."/>
            <person name="Chiamaka E.L."/>
            <person name="Frigard R.A."/>
            <person name="Pippel M."/>
            <person name="Attardo G.M."/>
            <person name="Benoit J.B."/>
            <person name="Bornberg-Bauer E."/>
            <person name="Tobe S.S."/>
        </authorList>
    </citation>
    <scope>NUCLEOTIDE SEQUENCE</scope>
    <source>
        <strain evidence="1">Stay&amp;Tobe</strain>
    </source>
</reference>
<evidence type="ECO:0000313" key="2">
    <source>
        <dbReference type="Proteomes" id="UP001233999"/>
    </source>
</evidence>
<feature type="non-terminal residue" evidence="1">
    <location>
        <position position="1"/>
    </location>
</feature>
<gene>
    <name evidence="1" type="ORF">L9F63_019636</name>
</gene>
<dbReference type="EMBL" id="JASPKZ010006845">
    <property type="protein sequence ID" value="KAJ9586768.1"/>
    <property type="molecule type" value="Genomic_DNA"/>
</dbReference>
<evidence type="ECO:0000313" key="1">
    <source>
        <dbReference type="EMBL" id="KAJ9586768.1"/>
    </source>
</evidence>
<reference evidence="1" key="2">
    <citation type="submission" date="2023-05" db="EMBL/GenBank/DDBJ databases">
        <authorList>
            <person name="Fouks B."/>
        </authorList>
    </citation>
    <scope>NUCLEOTIDE SEQUENCE</scope>
    <source>
        <strain evidence="1">Stay&amp;Tobe</strain>
        <tissue evidence="1">Testes</tissue>
    </source>
</reference>